<feature type="domain" description="Acylphosphatase-like" evidence="12">
    <location>
        <begin position="8"/>
        <end position="94"/>
    </location>
</feature>
<dbReference type="SUPFAM" id="SSF53067">
    <property type="entry name" value="Actin-like ATPase domain"/>
    <property type="match status" value="1"/>
</dbReference>
<dbReference type="Pfam" id="PF00708">
    <property type="entry name" value="Acylphosphatase"/>
    <property type="match status" value="1"/>
</dbReference>
<dbReference type="Proteomes" id="UP001623592">
    <property type="component" value="Unassembled WGS sequence"/>
</dbReference>
<dbReference type="SUPFAM" id="SSF55821">
    <property type="entry name" value="YrdC/RibB"/>
    <property type="match status" value="1"/>
</dbReference>
<dbReference type="Pfam" id="PF22521">
    <property type="entry name" value="HypF_C_2"/>
    <property type="match status" value="1"/>
</dbReference>
<accession>A0ABW8TCF9</accession>
<dbReference type="Gene3D" id="3.90.870.50">
    <property type="match status" value="1"/>
</dbReference>
<comment type="pathway">
    <text evidence="1">Protein modification; [NiFe] hydrogenase maturation.</text>
</comment>
<comment type="similarity">
    <text evidence="2">Belongs to the acylphosphatase family.</text>
</comment>
<dbReference type="InterPro" id="IPR043129">
    <property type="entry name" value="ATPase_NBD"/>
</dbReference>
<evidence type="ECO:0000256" key="1">
    <source>
        <dbReference type="ARBA" id="ARBA00004711"/>
    </source>
</evidence>
<evidence type="ECO:0000259" key="13">
    <source>
        <dbReference type="PROSITE" id="PS51163"/>
    </source>
</evidence>
<evidence type="ECO:0000256" key="10">
    <source>
        <dbReference type="PIRNR" id="PIRNR006256"/>
    </source>
</evidence>
<feature type="active site" evidence="11">
    <location>
        <position position="41"/>
    </location>
</feature>
<dbReference type="InterPro" id="IPR001792">
    <property type="entry name" value="Acylphosphatase-like_dom"/>
</dbReference>
<dbReference type="PROSITE" id="PS00150">
    <property type="entry name" value="ACYLPHOSPHATASE_1"/>
    <property type="match status" value="1"/>
</dbReference>
<keyword evidence="7" id="KW-0862">Zinc</keyword>
<evidence type="ECO:0000256" key="6">
    <source>
        <dbReference type="ARBA" id="ARBA00022771"/>
    </source>
</evidence>
<dbReference type="PROSITE" id="PS51163">
    <property type="entry name" value="YRDC"/>
    <property type="match status" value="1"/>
</dbReference>
<dbReference type="InterPro" id="IPR041440">
    <property type="entry name" value="HypF_C"/>
</dbReference>
<keyword evidence="6" id="KW-0863">Zinc-finger</keyword>
<dbReference type="SUPFAM" id="SSF54975">
    <property type="entry name" value="Acylphosphatase/BLUF domain-like"/>
    <property type="match status" value="1"/>
</dbReference>
<gene>
    <name evidence="14" type="primary">hypF</name>
    <name evidence="14" type="ORF">ACJDT4_02795</name>
</gene>
<comment type="similarity">
    <text evidence="3 10">Belongs to the carbamoyltransferase HypF family.</text>
</comment>
<keyword evidence="15" id="KW-1185">Reference proteome</keyword>
<dbReference type="InterPro" id="IPR036046">
    <property type="entry name" value="Acylphosphatase-like_dom_sf"/>
</dbReference>
<evidence type="ECO:0000256" key="5">
    <source>
        <dbReference type="ARBA" id="ARBA00022723"/>
    </source>
</evidence>
<dbReference type="Gene3D" id="3.30.110.120">
    <property type="match status" value="1"/>
</dbReference>
<dbReference type="Gene3D" id="3.30.420.40">
    <property type="match status" value="1"/>
</dbReference>
<dbReference type="Pfam" id="PF01300">
    <property type="entry name" value="Sua5_yciO_yrdC"/>
    <property type="match status" value="1"/>
</dbReference>
<dbReference type="InterPro" id="IPR011125">
    <property type="entry name" value="Znf_HypF"/>
</dbReference>
<dbReference type="PIRSF" id="PIRSF006256">
    <property type="entry name" value="CMPcnvr_hdrg_mat"/>
    <property type="match status" value="1"/>
</dbReference>
<evidence type="ECO:0000256" key="8">
    <source>
        <dbReference type="ARBA" id="ARBA00047645"/>
    </source>
</evidence>
<dbReference type="InterPro" id="IPR006070">
    <property type="entry name" value="Sua5-like_dom"/>
</dbReference>
<evidence type="ECO:0000256" key="3">
    <source>
        <dbReference type="ARBA" id="ARBA00008097"/>
    </source>
</evidence>
<comment type="caution">
    <text evidence="14">The sequence shown here is derived from an EMBL/GenBank/DDBJ whole genome shotgun (WGS) entry which is preliminary data.</text>
</comment>
<dbReference type="Pfam" id="PF17788">
    <property type="entry name" value="HypF_C"/>
    <property type="match status" value="1"/>
</dbReference>
<comment type="catalytic activity">
    <reaction evidence="9">
        <text>C-terminal L-cysteinyl-[HypE protein] + carbamoyl phosphate + ATP + H2O = C-terminal S-carboxamide-L-cysteinyl-[HypE protein] + AMP + phosphate + diphosphate + H(+)</text>
        <dbReference type="Rhea" id="RHEA:55636"/>
        <dbReference type="Rhea" id="RHEA-COMP:14247"/>
        <dbReference type="Rhea" id="RHEA-COMP:14392"/>
        <dbReference type="ChEBI" id="CHEBI:15377"/>
        <dbReference type="ChEBI" id="CHEBI:15378"/>
        <dbReference type="ChEBI" id="CHEBI:30616"/>
        <dbReference type="ChEBI" id="CHEBI:33019"/>
        <dbReference type="ChEBI" id="CHEBI:43474"/>
        <dbReference type="ChEBI" id="CHEBI:58228"/>
        <dbReference type="ChEBI" id="CHEBI:76913"/>
        <dbReference type="ChEBI" id="CHEBI:139126"/>
        <dbReference type="ChEBI" id="CHEBI:456215"/>
    </reaction>
</comment>
<dbReference type="GO" id="GO:0016874">
    <property type="term" value="F:ligase activity"/>
    <property type="evidence" value="ECO:0007669"/>
    <property type="project" value="UniProtKB-KW"/>
</dbReference>
<evidence type="ECO:0000313" key="14">
    <source>
        <dbReference type="EMBL" id="MFL0249335.1"/>
    </source>
</evidence>
<dbReference type="EC" id="6.2.-.-" evidence="10"/>
<dbReference type="InterPro" id="IPR017945">
    <property type="entry name" value="DHBP_synth_RibB-like_a/b_dom"/>
</dbReference>
<dbReference type="Pfam" id="PF07503">
    <property type="entry name" value="zf-HYPF"/>
    <property type="match status" value="2"/>
</dbReference>
<evidence type="ECO:0000256" key="7">
    <source>
        <dbReference type="ARBA" id="ARBA00022833"/>
    </source>
</evidence>
<sequence>MKDNFKKRYLVNIYGIVQGVGFRPFVYNTARKYEIKGWVNNNGGAVTIDITGTAPNIKKFMLTVAKNPPSPAVINKISCISLVYVPYDNFKIRESSDEIATEKFIPPDMGTCEACVRDIMNKKGKRYNYAFTNCTKCGPRYSIIKKLPYDRENTTMEPFKICSSCNEEYHNPEDRRFHAETNCCVECGPSLLLIDNLGKVQEGLDIIDETIKFIKMGKIIAIKGIGGFHLVCSGRNEKAIAELRSRKRRPSKPLAVMMKDINTVREFCEIGEKEEQVLRSRKRPIVILKKKDHMKLPENIAPGQKKLGVMLPYAPLHFLMLEQVDMLIMTSGNISGCPIEYKNKSAFNHLKSAADYFLMHNREIYVPVDDSVVKVFMSKECVIRMGRGYSPSTQHIDIKDNIVSLGSQEKSSVSLSKNSNIYTSQYLGKLENLNCYENYQYVLKHLMKLLDVKPKVWVCDMHPSYTSNGYSKEGIKLRVQHHHAHMVSCMAEHNISEEVIGVIYDGTGFGLDGNIWGGEFFVGDRASFKRVGHFEYINLQGGDAAIKEPWRCAVSYLYHCGCKNNFIKNIDEDKLNMVVQALKSSLNCYKASSIGRFFDCIAALIGVKNFITYDAEAAIALENIVDEAVEGYYKYKIKTEDNIFIIGVKEIIYGVLCDIEDRVNKAVISSKFHNTISKLTCDLVFKLTKIYNISKVVLSGGVFENEHLLKAVYDELSQSGLKVFFNCKIPINDGGISFGQIAAAAAVIKKKSTE</sequence>
<evidence type="ECO:0000256" key="2">
    <source>
        <dbReference type="ARBA" id="ARBA00005614"/>
    </source>
</evidence>
<name>A0ABW8TCF9_9CLOT</name>
<dbReference type="PROSITE" id="PS51160">
    <property type="entry name" value="ACYLPHOSPHATASE_3"/>
    <property type="match status" value="1"/>
</dbReference>
<dbReference type="PANTHER" id="PTHR42959">
    <property type="entry name" value="CARBAMOYLTRANSFERASE"/>
    <property type="match status" value="1"/>
</dbReference>
<dbReference type="PANTHER" id="PTHR42959:SF1">
    <property type="entry name" value="CARBAMOYLTRANSFERASE HYPF"/>
    <property type="match status" value="1"/>
</dbReference>
<dbReference type="InterPro" id="IPR055128">
    <property type="entry name" value="HypF_C_2"/>
</dbReference>
<keyword evidence="4 14" id="KW-0436">Ligase</keyword>
<dbReference type="InterPro" id="IPR017968">
    <property type="entry name" value="Acylphosphatase_CS"/>
</dbReference>
<evidence type="ECO:0000256" key="4">
    <source>
        <dbReference type="ARBA" id="ARBA00022598"/>
    </source>
</evidence>
<proteinExistence type="inferred from homology"/>
<evidence type="ECO:0000259" key="12">
    <source>
        <dbReference type="PROSITE" id="PS51160"/>
    </source>
</evidence>
<comment type="catalytic activity">
    <reaction evidence="8 11">
        <text>an acyl phosphate + H2O = a carboxylate + phosphate + H(+)</text>
        <dbReference type="Rhea" id="RHEA:14965"/>
        <dbReference type="ChEBI" id="CHEBI:15377"/>
        <dbReference type="ChEBI" id="CHEBI:15378"/>
        <dbReference type="ChEBI" id="CHEBI:29067"/>
        <dbReference type="ChEBI" id="CHEBI:43474"/>
        <dbReference type="ChEBI" id="CHEBI:59918"/>
        <dbReference type="EC" id="3.6.1.7"/>
    </reaction>
</comment>
<organism evidence="14 15">
    <name type="scientific">Clostridium neuense</name>
    <dbReference type="NCBI Taxonomy" id="1728934"/>
    <lineage>
        <taxon>Bacteria</taxon>
        <taxon>Bacillati</taxon>
        <taxon>Bacillota</taxon>
        <taxon>Clostridia</taxon>
        <taxon>Eubacteriales</taxon>
        <taxon>Clostridiaceae</taxon>
        <taxon>Clostridium</taxon>
    </lineage>
</organism>
<dbReference type="InterPro" id="IPR004421">
    <property type="entry name" value="Carbamoyltransferase_HypF"/>
</dbReference>
<dbReference type="NCBIfam" id="TIGR00143">
    <property type="entry name" value="hypF"/>
    <property type="match status" value="1"/>
</dbReference>
<feature type="domain" description="YrdC-like" evidence="13">
    <location>
        <begin position="204"/>
        <end position="388"/>
    </location>
</feature>
<dbReference type="InterPro" id="IPR051060">
    <property type="entry name" value="Carbamoyltrans_HypF-like"/>
</dbReference>
<evidence type="ECO:0000313" key="15">
    <source>
        <dbReference type="Proteomes" id="UP001623592"/>
    </source>
</evidence>
<keyword evidence="5" id="KW-0479">Metal-binding</keyword>
<feature type="active site" evidence="11">
    <location>
        <position position="23"/>
    </location>
</feature>
<dbReference type="Gene3D" id="3.30.420.360">
    <property type="match status" value="1"/>
</dbReference>
<protein>
    <recommendedName>
        <fullName evidence="10">Carbamoyltransferase</fullName>
        <ecNumber evidence="10">6.2.-.-</ecNumber>
    </recommendedName>
</protein>
<dbReference type="RefSeq" id="WP_406786221.1">
    <property type="nucleotide sequence ID" value="NZ_JBJIAA010000002.1"/>
</dbReference>
<reference evidence="14 15" key="1">
    <citation type="submission" date="2024-11" db="EMBL/GenBank/DDBJ databases">
        <authorList>
            <person name="Heng Y.C."/>
            <person name="Lim A.C.H."/>
            <person name="Lee J.K.Y."/>
            <person name="Kittelmann S."/>
        </authorList>
    </citation>
    <scope>NUCLEOTIDE SEQUENCE [LARGE SCALE GENOMIC DNA]</scope>
    <source>
        <strain evidence="14 15">WILCCON 0114</strain>
    </source>
</reference>
<keyword evidence="11" id="KW-0378">Hydrolase</keyword>
<dbReference type="EMBL" id="JBJIAA010000002">
    <property type="protein sequence ID" value="MFL0249335.1"/>
    <property type="molecule type" value="Genomic_DNA"/>
</dbReference>
<evidence type="ECO:0000256" key="9">
    <source>
        <dbReference type="ARBA" id="ARBA00048220"/>
    </source>
</evidence>
<evidence type="ECO:0000256" key="11">
    <source>
        <dbReference type="PROSITE-ProRule" id="PRU00520"/>
    </source>
</evidence>